<feature type="compositionally biased region" description="Basic and acidic residues" evidence="1">
    <location>
        <begin position="891"/>
        <end position="902"/>
    </location>
</feature>
<proteinExistence type="predicted"/>
<dbReference type="Pfam" id="PF12722">
    <property type="entry name" value="Hid1"/>
    <property type="match status" value="1"/>
</dbReference>
<feature type="compositionally biased region" description="Low complexity" evidence="1">
    <location>
        <begin position="672"/>
        <end position="686"/>
    </location>
</feature>
<dbReference type="RefSeq" id="XP_009164294.1">
    <property type="nucleotide sequence ID" value="XM_009166030.1"/>
</dbReference>
<evidence type="ECO:0000313" key="3">
    <source>
        <dbReference type="Proteomes" id="UP000054324"/>
    </source>
</evidence>
<dbReference type="GeneID" id="20316092"/>
<dbReference type="OrthoDB" id="432953at2759"/>
<feature type="compositionally biased region" description="Polar residues" evidence="1">
    <location>
        <begin position="862"/>
        <end position="890"/>
    </location>
</feature>
<dbReference type="GO" id="GO:0005797">
    <property type="term" value="C:Golgi medial cisterna"/>
    <property type="evidence" value="ECO:0007669"/>
    <property type="project" value="TreeGrafter"/>
</dbReference>
<dbReference type="GO" id="GO:0016020">
    <property type="term" value="C:membrane"/>
    <property type="evidence" value="ECO:0007669"/>
    <property type="project" value="TreeGrafter"/>
</dbReference>
<dbReference type="PANTHER" id="PTHR21575">
    <property type="entry name" value="PROTEIN HID1"/>
    <property type="match status" value="1"/>
</dbReference>
<dbReference type="EMBL" id="KL596639">
    <property type="protein sequence ID" value="KER31972.1"/>
    <property type="molecule type" value="Genomic_DNA"/>
</dbReference>
<dbReference type="InterPro" id="IPR026705">
    <property type="entry name" value="Hid-1/Ecm30"/>
</dbReference>
<name>A0A075A141_OPIVI</name>
<protein>
    <recommendedName>
        <fullName evidence="4">Protein HID1</fullName>
    </recommendedName>
</protein>
<dbReference type="AlphaFoldDB" id="A0A075A141"/>
<accession>A0A075A141</accession>
<feature type="region of interest" description="Disordered" evidence="1">
    <location>
        <begin position="807"/>
        <end position="902"/>
    </location>
</feature>
<dbReference type="Proteomes" id="UP000054324">
    <property type="component" value="Unassembled WGS sequence"/>
</dbReference>
<dbReference type="PANTHER" id="PTHR21575:SF12">
    <property type="entry name" value="PROTEIN HID1"/>
    <property type="match status" value="1"/>
</dbReference>
<dbReference type="CTD" id="20316092"/>
<evidence type="ECO:0000313" key="2">
    <source>
        <dbReference type="EMBL" id="KER31972.1"/>
    </source>
</evidence>
<evidence type="ECO:0008006" key="4">
    <source>
        <dbReference type="Google" id="ProtNLM"/>
    </source>
</evidence>
<dbReference type="KEGG" id="ovi:T265_01904"/>
<evidence type="ECO:0000256" key="1">
    <source>
        <dbReference type="SAM" id="MobiDB-lite"/>
    </source>
</evidence>
<sequence length="1054" mass="117398">MALLCCSSESSIEECAQHPKLHVRPYIAYAKECAFFRSQLSAGRRELVNPLHGRVCCMVFCALMGGDNSKLTYRNVVIQLTTKTQVRLCSASSASLQPIDSNDNAFWERFWTDISISVQDMFVLIPAAEIRALREESPNNLATLSYKAVEKLSRIAEASFPTAKDQQTALNCIRLLTRLFPYIFEDPEWRSFFWSALPLEPDSAVDDECVPLAHSLISALCDLLFCPDFTVHSITKSGPEGPEDMHTIDSCEYIWQAGVGFAQNPVHNAAHDSNRTEILKLLLTCFSETMRTRSEEAQQTQNKWVSFFTSTNNRHALPLFASLLNVVCAYDPVGFGVPYNHLMFSDSREPLVEVALQVLCIVLETELTGSYPTHPSHGYRNLVGRMSSEADEASSTTATSAGDGITEMNLFANYMSRIHRDEDFAFILNGLTRLLNNPLQQTYLPGSTKKVQMHQELLVLFWRMCEINKKFMYYVLKSSQVLDLLVPILYHLNDARSDPARLGLVHVGVFILLLLSGERNFGVRLNKPYKNRAALDIPVFTGTHADVLIIVFHKLITTGHRRLQPLFDCLLTIIVNVSPYLKSMSMVTSNKLLHLLEAFSQPWFLYSGQTHYQLVFLLLEVFNNIIQYQFDGNSNLVYTLIRKRQVFYHLANLPTDQSTIQKIVKRRPTTLSNSDHSSPESSPTLSAKPKSHSIQGNHDTQMIKEGARKKTQADVISPTSAVAPAGNRDVNSSAIDTPEVESNAGAPTTNYASALQPALAETPAIRSMTDRRLANAAGSVSGDFHPSDEATHPLEDALISHLSPSRRFRSLSDNSSPPKLNLYPHESGDGLHSVPLNHPGIAHSSLLGENPNSLATERVTDPPNSYTSLNSTQSVNHHSSKSSGINQTPGRSHENGSKHEVVGHGAGWIPTSDWAASWKAKMPFQTIMRLLQVLVPQVEKICIDKGLTDETEIVKFLQNGTLVGLLPVPHPILIRKYQSNAGTAIWFRNYLWGVIYLSSGTVNDQRTNQRTFFILPYMSESVFIKETTHKVAENSSIAHDRFRLSQGSSGGRSP</sequence>
<feature type="region of interest" description="Disordered" evidence="1">
    <location>
        <begin position="666"/>
        <end position="697"/>
    </location>
</feature>
<reference evidence="2 3" key="1">
    <citation type="submission" date="2013-11" db="EMBL/GenBank/DDBJ databases">
        <title>Opisthorchis viverrini - life in the bile duct.</title>
        <authorList>
            <person name="Young N.D."/>
            <person name="Nagarajan N."/>
            <person name="Lin S.J."/>
            <person name="Korhonen P.K."/>
            <person name="Jex A.R."/>
            <person name="Hall R.S."/>
            <person name="Safavi-Hemami H."/>
            <person name="Kaewkong W."/>
            <person name="Bertrand D."/>
            <person name="Gao S."/>
            <person name="Seet Q."/>
            <person name="Wongkham S."/>
            <person name="Teh B.T."/>
            <person name="Wongkham C."/>
            <person name="Intapan P.M."/>
            <person name="Maleewong W."/>
            <person name="Yang X."/>
            <person name="Hu M."/>
            <person name="Wang Z."/>
            <person name="Hofmann A."/>
            <person name="Sternberg P.W."/>
            <person name="Tan P."/>
            <person name="Wang J."/>
            <person name="Gasser R.B."/>
        </authorList>
    </citation>
    <scope>NUCLEOTIDE SEQUENCE [LARGE SCALE GENOMIC DNA]</scope>
</reference>
<dbReference type="GO" id="GO:0000138">
    <property type="term" value="C:Golgi trans cisterna"/>
    <property type="evidence" value="ECO:0007669"/>
    <property type="project" value="TreeGrafter"/>
</dbReference>
<dbReference type="STRING" id="6198.A0A075A141"/>
<keyword evidence="3" id="KW-1185">Reference proteome</keyword>
<organism evidence="2 3">
    <name type="scientific">Opisthorchis viverrini</name>
    <name type="common">Southeast Asian liver fluke</name>
    <dbReference type="NCBI Taxonomy" id="6198"/>
    <lineage>
        <taxon>Eukaryota</taxon>
        <taxon>Metazoa</taxon>
        <taxon>Spiralia</taxon>
        <taxon>Lophotrochozoa</taxon>
        <taxon>Platyhelminthes</taxon>
        <taxon>Trematoda</taxon>
        <taxon>Digenea</taxon>
        <taxon>Opisthorchiida</taxon>
        <taxon>Opisthorchiata</taxon>
        <taxon>Opisthorchiidae</taxon>
        <taxon>Opisthorchis</taxon>
    </lineage>
</organism>
<gene>
    <name evidence="2" type="ORF">T265_01904</name>
</gene>